<protein>
    <submittedName>
        <fullName evidence="1">Uncharacterized protein</fullName>
    </submittedName>
</protein>
<organism evidence="1 2">
    <name type="scientific">Bionectria ochroleuca</name>
    <name type="common">Gliocladium roseum</name>
    <dbReference type="NCBI Taxonomy" id="29856"/>
    <lineage>
        <taxon>Eukaryota</taxon>
        <taxon>Fungi</taxon>
        <taxon>Dikarya</taxon>
        <taxon>Ascomycota</taxon>
        <taxon>Pezizomycotina</taxon>
        <taxon>Sordariomycetes</taxon>
        <taxon>Hypocreomycetidae</taxon>
        <taxon>Hypocreales</taxon>
        <taxon>Bionectriaceae</taxon>
        <taxon>Clonostachys</taxon>
    </lineage>
</organism>
<dbReference type="EMBL" id="JADCTT010000011">
    <property type="protein sequence ID" value="KAF9746733.1"/>
    <property type="molecule type" value="Genomic_DNA"/>
</dbReference>
<accession>A0A8H7KCV4</accession>
<gene>
    <name evidence="1" type="ORF">IM811_003638</name>
</gene>
<name>A0A8H7KCV4_BIOOC</name>
<evidence type="ECO:0000313" key="2">
    <source>
        <dbReference type="Proteomes" id="UP000616885"/>
    </source>
</evidence>
<evidence type="ECO:0000313" key="1">
    <source>
        <dbReference type="EMBL" id="KAF9746733.1"/>
    </source>
</evidence>
<reference evidence="1" key="1">
    <citation type="submission" date="2020-10" db="EMBL/GenBank/DDBJ databases">
        <title>High-Quality Genome Resource of Clonostachys rosea strain S41 by Oxford Nanopore Long-Read Sequencing.</title>
        <authorList>
            <person name="Wang H."/>
        </authorList>
    </citation>
    <scope>NUCLEOTIDE SEQUENCE</scope>
    <source>
        <strain evidence="1">S41</strain>
    </source>
</reference>
<comment type="caution">
    <text evidence="1">The sequence shown here is derived from an EMBL/GenBank/DDBJ whole genome shotgun (WGS) entry which is preliminary data.</text>
</comment>
<dbReference type="AlphaFoldDB" id="A0A8H7KCV4"/>
<proteinExistence type="predicted"/>
<dbReference type="Proteomes" id="UP000616885">
    <property type="component" value="Unassembled WGS sequence"/>
</dbReference>
<sequence>MKFNSIVAALTFATGIQGWTKYDQKIGLPITIVGLHEAVTNVHESCTRMNDNTVIYCNNEACAYWTDCAGTIKRGRCKLTNQNPSTASCV</sequence>